<dbReference type="Proteomes" id="UP000659630">
    <property type="component" value="Unassembled WGS sequence"/>
</dbReference>
<dbReference type="InterPro" id="IPR042215">
    <property type="entry name" value="CarD-like_C"/>
</dbReference>
<dbReference type="InterPro" id="IPR003711">
    <property type="entry name" value="CarD-like/TRCF_RID"/>
</dbReference>
<dbReference type="RefSeq" id="WP_186886621.1">
    <property type="nucleotide sequence ID" value="NZ_JACONZ010000001.1"/>
</dbReference>
<sequence length="175" mass="19430">MYQQGDLIVYGNTGVCRVEAVGHPQGISGIPEDKLYYTLAPLYSAGVIYAPLDTPVLMRPVLTREAAEKLISQIPSIREDECCIRDPKFLSEHYRGFFESCSCEDLLQLIKTLYSKNRDSLSNGRKPGQMDQRFMKRAEELLHGELAVALGIPAEEVADYISRQVEACGASSPLS</sequence>
<dbReference type="EMBL" id="JACONZ010000001">
    <property type="protein sequence ID" value="MBC5580257.1"/>
    <property type="molecule type" value="Genomic_DNA"/>
</dbReference>
<evidence type="ECO:0000313" key="3">
    <source>
        <dbReference type="Proteomes" id="UP000659630"/>
    </source>
</evidence>
<keyword evidence="3" id="KW-1185">Reference proteome</keyword>
<dbReference type="AlphaFoldDB" id="A0A923I791"/>
<evidence type="ECO:0000313" key="2">
    <source>
        <dbReference type="EMBL" id="MBC5580257.1"/>
    </source>
</evidence>
<accession>A0A923I791</accession>
<dbReference type="Gene3D" id="1.20.58.1290">
    <property type="entry name" value="CarD-like, C-terminal domain"/>
    <property type="match status" value="1"/>
</dbReference>
<name>A0A923I791_9FIRM</name>
<evidence type="ECO:0000259" key="1">
    <source>
        <dbReference type="Pfam" id="PF02559"/>
    </source>
</evidence>
<dbReference type="Pfam" id="PF02559">
    <property type="entry name" value="CarD_TRCF_RID"/>
    <property type="match status" value="1"/>
</dbReference>
<reference evidence="2" key="1">
    <citation type="submission" date="2020-08" db="EMBL/GenBank/DDBJ databases">
        <title>Genome public.</title>
        <authorList>
            <person name="Liu C."/>
            <person name="Sun Q."/>
        </authorList>
    </citation>
    <scope>NUCLEOTIDE SEQUENCE</scope>
    <source>
        <strain evidence="2">BX8</strain>
    </source>
</reference>
<protein>
    <submittedName>
        <fullName evidence="2">CarD family transcriptional regulator</fullName>
    </submittedName>
</protein>
<proteinExistence type="predicted"/>
<feature type="domain" description="CarD-like/TRCF RNAP-interacting" evidence="1">
    <location>
        <begin position="2"/>
        <end position="61"/>
    </location>
</feature>
<gene>
    <name evidence="2" type="ORF">H8S23_01935</name>
</gene>
<organism evidence="2 3">
    <name type="scientific">Anaerofilum hominis</name>
    <dbReference type="NCBI Taxonomy" id="2763016"/>
    <lineage>
        <taxon>Bacteria</taxon>
        <taxon>Bacillati</taxon>
        <taxon>Bacillota</taxon>
        <taxon>Clostridia</taxon>
        <taxon>Eubacteriales</taxon>
        <taxon>Oscillospiraceae</taxon>
        <taxon>Anaerofilum</taxon>
    </lineage>
</organism>
<comment type="caution">
    <text evidence="2">The sequence shown here is derived from an EMBL/GenBank/DDBJ whole genome shotgun (WGS) entry which is preliminary data.</text>
</comment>
<dbReference type="Gene3D" id="2.40.10.170">
    <property type="match status" value="1"/>
</dbReference>